<protein>
    <submittedName>
        <fullName evidence="2">Uncharacterized protein</fullName>
    </submittedName>
</protein>
<dbReference type="AlphaFoldDB" id="A0A9P8K2X3"/>
<feature type="compositionally biased region" description="Polar residues" evidence="1">
    <location>
        <begin position="1"/>
        <end position="10"/>
    </location>
</feature>
<accession>A0A9P8K2X3</accession>
<organism evidence="2 3">
    <name type="scientific">Aureobasidium melanogenum</name>
    <name type="common">Aureobasidium pullulans var. melanogenum</name>
    <dbReference type="NCBI Taxonomy" id="46634"/>
    <lineage>
        <taxon>Eukaryota</taxon>
        <taxon>Fungi</taxon>
        <taxon>Dikarya</taxon>
        <taxon>Ascomycota</taxon>
        <taxon>Pezizomycotina</taxon>
        <taxon>Dothideomycetes</taxon>
        <taxon>Dothideomycetidae</taxon>
        <taxon>Dothideales</taxon>
        <taxon>Saccotheciaceae</taxon>
        <taxon>Aureobasidium</taxon>
    </lineage>
</organism>
<gene>
    <name evidence="2" type="ORF">KCU98_g525</name>
</gene>
<name>A0A9P8K2X3_AURME</name>
<sequence length="237" mass="26241">MQNNTTTNKQAVRDDTQDNAPAASEPAGKPKSGKDLAVEELADYYANSKPPGRRYPVSMAADMLNNYIDGVAGDHPAVKQASKAGRKNNSDKNFTVFKKPALLPARACQRQRYEALEHRFDCRRTIHQELICFTYQAHWLRLLIAISPGTAQGWAAFSTDTNPNVAETRFTELVGLIESCVHAADDTPGCLALYCRFDDLRAAAASKTMFESALTTVSFTFVDHHEYFGHDHTNARA</sequence>
<evidence type="ECO:0000313" key="2">
    <source>
        <dbReference type="EMBL" id="KAG9991236.1"/>
    </source>
</evidence>
<feature type="non-terminal residue" evidence="2">
    <location>
        <position position="237"/>
    </location>
</feature>
<evidence type="ECO:0000256" key="1">
    <source>
        <dbReference type="SAM" id="MobiDB-lite"/>
    </source>
</evidence>
<reference evidence="2" key="1">
    <citation type="journal article" date="2021" name="J Fungi (Basel)">
        <title>Virulence traits and population genomics of the black yeast Aureobasidium melanogenum.</title>
        <authorList>
            <person name="Cernosa A."/>
            <person name="Sun X."/>
            <person name="Gostincar C."/>
            <person name="Fang C."/>
            <person name="Gunde-Cimerman N."/>
            <person name="Song Z."/>
        </authorList>
    </citation>
    <scope>NUCLEOTIDE SEQUENCE</scope>
    <source>
        <strain evidence="2">EXF-9298</strain>
    </source>
</reference>
<evidence type="ECO:0000313" key="3">
    <source>
        <dbReference type="Proteomes" id="UP000729357"/>
    </source>
</evidence>
<comment type="caution">
    <text evidence="2">The sequence shown here is derived from an EMBL/GenBank/DDBJ whole genome shotgun (WGS) entry which is preliminary data.</text>
</comment>
<proteinExistence type="predicted"/>
<feature type="region of interest" description="Disordered" evidence="1">
    <location>
        <begin position="1"/>
        <end position="36"/>
    </location>
</feature>
<keyword evidence="3" id="KW-1185">Reference proteome</keyword>
<reference evidence="2" key="2">
    <citation type="submission" date="2021-08" db="EMBL/GenBank/DDBJ databases">
        <authorList>
            <person name="Gostincar C."/>
            <person name="Sun X."/>
            <person name="Song Z."/>
            <person name="Gunde-Cimerman N."/>
        </authorList>
    </citation>
    <scope>NUCLEOTIDE SEQUENCE</scope>
    <source>
        <strain evidence="2">EXF-9298</strain>
    </source>
</reference>
<dbReference type="Proteomes" id="UP000729357">
    <property type="component" value="Unassembled WGS sequence"/>
</dbReference>
<dbReference type="EMBL" id="JAHFXS010000004">
    <property type="protein sequence ID" value="KAG9991236.1"/>
    <property type="molecule type" value="Genomic_DNA"/>
</dbReference>